<dbReference type="Proteomes" id="UP000271889">
    <property type="component" value="Unassembled WGS sequence"/>
</dbReference>
<proteinExistence type="predicted"/>
<protein>
    <submittedName>
        <fullName evidence="2">Uncharacterized protein</fullName>
    </submittedName>
</protein>
<reference evidence="2 3" key="1">
    <citation type="submission" date="2018-11" db="EMBL/GenBank/DDBJ databases">
        <authorList>
            <consortium name="Pathogen Informatics"/>
        </authorList>
    </citation>
    <scope>NUCLEOTIDE SEQUENCE [LARGE SCALE GENOMIC DNA]</scope>
</reference>
<feature type="non-terminal residue" evidence="2">
    <location>
        <position position="120"/>
    </location>
</feature>
<keyword evidence="3" id="KW-1185">Reference proteome</keyword>
<organism evidence="2 3">
    <name type="scientific">Cylicostephanus goldi</name>
    <name type="common">Nematode worm</name>
    <dbReference type="NCBI Taxonomy" id="71465"/>
    <lineage>
        <taxon>Eukaryota</taxon>
        <taxon>Metazoa</taxon>
        <taxon>Ecdysozoa</taxon>
        <taxon>Nematoda</taxon>
        <taxon>Chromadorea</taxon>
        <taxon>Rhabditida</taxon>
        <taxon>Rhabditina</taxon>
        <taxon>Rhabditomorpha</taxon>
        <taxon>Strongyloidea</taxon>
        <taxon>Strongylidae</taxon>
        <taxon>Cylicostephanus</taxon>
    </lineage>
</organism>
<dbReference type="AlphaFoldDB" id="A0A3P6TUN6"/>
<dbReference type="OrthoDB" id="5866575at2759"/>
<evidence type="ECO:0000313" key="2">
    <source>
        <dbReference type="EMBL" id="VDK82790.1"/>
    </source>
</evidence>
<dbReference type="EMBL" id="UYRV01028797">
    <property type="protein sequence ID" value="VDK82790.1"/>
    <property type="molecule type" value="Genomic_DNA"/>
</dbReference>
<name>A0A3P6TUN6_CYLGO</name>
<sequence>MDIESPASPGMESPASPTCAPVIPVVAEIPEEPEHLEEEPIAEVQMGPRASTGVEYQRKAYSSAEWCERYRKITAIYEAFVKLSSMGDVTSVYRRAVWVSLPTTELVLPASDAFIYIPAS</sequence>
<accession>A0A3P6TUN6</accession>
<feature type="region of interest" description="Disordered" evidence="1">
    <location>
        <begin position="1"/>
        <end position="20"/>
    </location>
</feature>
<evidence type="ECO:0000256" key="1">
    <source>
        <dbReference type="SAM" id="MobiDB-lite"/>
    </source>
</evidence>
<evidence type="ECO:0000313" key="3">
    <source>
        <dbReference type="Proteomes" id="UP000271889"/>
    </source>
</evidence>
<gene>
    <name evidence="2" type="ORF">CGOC_LOCUS8025</name>
</gene>